<sequence length="220" mass="25442">MKIKKLIFIFLLLSGILFNLNAGERTVPVDMIIMIDKSLSMQEAGKFDSLKQWVLDELVDQIITYGDWISIYQFYENPEHLLSIEVKDRNDTDKIINTINSILPNGRFTDVGKALDKIQEAINERTENGRYKVLLMLTDLEQDAPITSKYGGKQKKFSSPYLIESRIIKHDNWYEITVDMGLQDRVVKTSKALFSDIIKNDDKERLHSDETKALIKKNQP</sequence>
<dbReference type="SUPFAM" id="SSF53300">
    <property type="entry name" value="vWA-like"/>
    <property type="match status" value="1"/>
</dbReference>
<dbReference type="Proteomes" id="UP001059401">
    <property type="component" value="Chromosome"/>
</dbReference>
<evidence type="ECO:0000313" key="3">
    <source>
        <dbReference type="EMBL" id="UTY34137.1"/>
    </source>
</evidence>
<name>A0AAE9MWP3_9SPIR</name>
<proteinExistence type="predicted"/>
<dbReference type="AlphaFoldDB" id="A0AAE9MWP3"/>
<dbReference type="PROSITE" id="PS50234">
    <property type="entry name" value="VWFA"/>
    <property type="match status" value="1"/>
</dbReference>
<keyword evidence="5" id="KW-1185">Reference proteome</keyword>
<dbReference type="InterPro" id="IPR036465">
    <property type="entry name" value="vWFA_dom_sf"/>
</dbReference>
<evidence type="ECO:0000259" key="1">
    <source>
        <dbReference type="PROSITE" id="PS50234"/>
    </source>
</evidence>
<evidence type="ECO:0000313" key="2">
    <source>
        <dbReference type="EMBL" id="UTY29281.1"/>
    </source>
</evidence>
<dbReference type="SMART" id="SM00327">
    <property type="entry name" value="VWA"/>
    <property type="match status" value="1"/>
</dbReference>
<dbReference type="Pfam" id="PF13519">
    <property type="entry name" value="VWA_2"/>
    <property type="match status" value="1"/>
</dbReference>
<dbReference type="EMBL" id="CP038802">
    <property type="protein sequence ID" value="UTY29281.1"/>
    <property type="molecule type" value="Genomic_DNA"/>
</dbReference>
<gene>
    <name evidence="3" type="ORF">E4N74_09080</name>
    <name evidence="2" type="ORF">E4N76_10135</name>
</gene>
<feature type="domain" description="VWFA" evidence="1">
    <location>
        <begin position="30"/>
        <end position="139"/>
    </location>
</feature>
<accession>A0AAE9MWP3</accession>
<dbReference type="Proteomes" id="UP001058682">
    <property type="component" value="Chromosome"/>
</dbReference>
<evidence type="ECO:0000313" key="5">
    <source>
        <dbReference type="Proteomes" id="UP001059401"/>
    </source>
</evidence>
<organism evidence="3 4">
    <name type="scientific">Treponema putidum</name>
    <dbReference type="NCBI Taxonomy" id="221027"/>
    <lineage>
        <taxon>Bacteria</taxon>
        <taxon>Pseudomonadati</taxon>
        <taxon>Spirochaetota</taxon>
        <taxon>Spirochaetia</taxon>
        <taxon>Spirochaetales</taxon>
        <taxon>Treponemataceae</taxon>
        <taxon>Treponema</taxon>
    </lineage>
</organism>
<dbReference type="KEGG" id="tpk:JO40_01970"/>
<dbReference type="Gene3D" id="3.40.50.410">
    <property type="entry name" value="von Willebrand factor, type A domain"/>
    <property type="match status" value="1"/>
</dbReference>
<dbReference type="CDD" id="cd00198">
    <property type="entry name" value="vWFA"/>
    <property type="match status" value="1"/>
</dbReference>
<reference evidence="3" key="1">
    <citation type="submission" date="2019-04" db="EMBL/GenBank/DDBJ databases">
        <title>Whole genome sequencing of oral phylogroup 2 treponemes.</title>
        <authorList>
            <person name="Chan Y."/>
            <person name="Zeng H.H."/>
            <person name="Yu X.L."/>
            <person name="Leung W.K."/>
            <person name="Watt R.M."/>
        </authorList>
    </citation>
    <scope>NUCLEOTIDE SEQUENCE</scope>
    <source>
        <strain evidence="3">OMZ 835</strain>
        <strain evidence="2">OMZ 847</strain>
    </source>
</reference>
<evidence type="ECO:0000313" key="4">
    <source>
        <dbReference type="Proteomes" id="UP001058682"/>
    </source>
</evidence>
<dbReference type="EMBL" id="CP038804">
    <property type="protein sequence ID" value="UTY34137.1"/>
    <property type="molecule type" value="Genomic_DNA"/>
</dbReference>
<dbReference type="InterPro" id="IPR002035">
    <property type="entry name" value="VWF_A"/>
</dbReference>
<dbReference type="RefSeq" id="WP_044977638.1">
    <property type="nucleotide sequence ID" value="NZ_CP009228.1"/>
</dbReference>
<protein>
    <submittedName>
        <fullName evidence="3">VWA domain-containing protein</fullName>
    </submittedName>
</protein>